<dbReference type="GO" id="GO:0016020">
    <property type="term" value="C:membrane"/>
    <property type="evidence" value="ECO:0007669"/>
    <property type="project" value="InterPro"/>
</dbReference>
<evidence type="ECO:0000259" key="3">
    <source>
        <dbReference type="PROSITE" id="PS50111"/>
    </source>
</evidence>
<reference evidence="4 5" key="1">
    <citation type="journal article" date="2018" name="Nat. Biotechnol.">
        <title>A standardized bacterial taxonomy based on genome phylogeny substantially revises the tree of life.</title>
        <authorList>
            <person name="Parks D.H."/>
            <person name="Chuvochina M."/>
            <person name="Waite D.W."/>
            <person name="Rinke C."/>
            <person name="Skarshewski A."/>
            <person name="Chaumeil P.A."/>
            <person name="Hugenholtz P."/>
        </authorList>
    </citation>
    <scope>NUCLEOTIDE SEQUENCE [LARGE SCALE GENOMIC DNA]</scope>
    <source>
        <strain evidence="4">UBA10948</strain>
    </source>
</reference>
<gene>
    <name evidence="4" type="ORF">DDZ44_05280</name>
</gene>
<evidence type="ECO:0000313" key="4">
    <source>
        <dbReference type="EMBL" id="HBK53329.1"/>
    </source>
</evidence>
<dbReference type="InterPro" id="IPR004089">
    <property type="entry name" value="MCPsignal_dom"/>
</dbReference>
<dbReference type="PROSITE" id="PS50111">
    <property type="entry name" value="CHEMOTAXIS_TRANSDUC_2"/>
    <property type="match status" value="1"/>
</dbReference>
<comment type="caution">
    <text evidence="4">The sequence shown here is derived from an EMBL/GenBank/DDBJ whole genome shotgun (WGS) entry which is preliminary data.</text>
</comment>
<name>A0A354YVV8_9FIRM</name>
<dbReference type="Proteomes" id="UP000263273">
    <property type="component" value="Unassembled WGS sequence"/>
</dbReference>
<keyword evidence="1 2" id="KW-0807">Transducer</keyword>
<feature type="domain" description="Methyl-accepting transducer" evidence="3">
    <location>
        <begin position="1"/>
        <end position="223"/>
    </location>
</feature>
<protein>
    <recommendedName>
        <fullName evidence="3">Methyl-accepting transducer domain-containing protein</fullName>
    </recommendedName>
</protein>
<dbReference type="SUPFAM" id="SSF58104">
    <property type="entry name" value="Methyl-accepting chemotaxis protein (MCP) signaling domain"/>
    <property type="match status" value="1"/>
</dbReference>
<evidence type="ECO:0000256" key="2">
    <source>
        <dbReference type="PROSITE-ProRule" id="PRU00284"/>
    </source>
</evidence>
<accession>A0A354YVV8</accession>
<proteinExistence type="predicted"/>
<dbReference type="EMBL" id="DNZF01000115">
    <property type="protein sequence ID" value="HBK53329.1"/>
    <property type="molecule type" value="Genomic_DNA"/>
</dbReference>
<dbReference type="SMART" id="SM00283">
    <property type="entry name" value="MA"/>
    <property type="match status" value="1"/>
</dbReference>
<feature type="non-terminal residue" evidence="4">
    <location>
        <position position="1"/>
    </location>
</feature>
<sequence>NTDVVAQVSNESTAAAEEGGKAVQQAIDSIAGINGIVQDTAGVIRSLGTFSEKISQIVDTISGIASHTNLLALNAAIEAAQAGEHGRGFAVVADEVRKLAEQAEKSAGNIAELIQEVKSHIQMAIERMDKSAEEVSTGQGVVLAAGESFASIRQQVDNLHQAVQGITGSAQVLSGSSAKVMAAVEKIRSISQETAAGSQTISAATEEQSAGMQEIASSATALSQLSGQLESMLKQYKF</sequence>
<dbReference type="PANTHER" id="PTHR32089">
    <property type="entry name" value="METHYL-ACCEPTING CHEMOTAXIS PROTEIN MCPB"/>
    <property type="match status" value="1"/>
</dbReference>
<evidence type="ECO:0000313" key="5">
    <source>
        <dbReference type="Proteomes" id="UP000263273"/>
    </source>
</evidence>
<organism evidence="4 5">
    <name type="scientific">Syntrophomonas wolfei</name>
    <dbReference type="NCBI Taxonomy" id="863"/>
    <lineage>
        <taxon>Bacteria</taxon>
        <taxon>Bacillati</taxon>
        <taxon>Bacillota</taxon>
        <taxon>Clostridia</taxon>
        <taxon>Eubacteriales</taxon>
        <taxon>Syntrophomonadaceae</taxon>
        <taxon>Syntrophomonas</taxon>
    </lineage>
</organism>
<dbReference type="GO" id="GO:0007165">
    <property type="term" value="P:signal transduction"/>
    <property type="evidence" value="ECO:0007669"/>
    <property type="project" value="UniProtKB-KW"/>
</dbReference>
<dbReference type="PANTHER" id="PTHR32089:SF112">
    <property type="entry name" value="LYSOZYME-LIKE PROTEIN-RELATED"/>
    <property type="match status" value="1"/>
</dbReference>
<evidence type="ECO:0000256" key="1">
    <source>
        <dbReference type="ARBA" id="ARBA00023224"/>
    </source>
</evidence>
<dbReference type="AlphaFoldDB" id="A0A354YVV8"/>
<dbReference type="Pfam" id="PF00015">
    <property type="entry name" value="MCPsignal"/>
    <property type="match status" value="1"/>
</dbReference>
<dbReference type="Gene3D" id="1.10.287.950">
    <property type="entry name" value="Methyl-accepting chemotaxis protein"/>
    <property type="match status" value="1"/>
</dbReference>